<dbReference type="PANTHER" id="PTHR22878:SF68">
    <property type="entry name" value="DYNEIN HEAVY CHAIN 6, AXONEMAL-LIKE"/>
    <property type="match status" value="1"/>
</dbReference>
<dbReference type="OrthoDB" id="64868at2759"/>
<dbReference type="GO" id="GO:0045505">
    <property type="term" value="F:dynein intermediate chain binding"/>
    <property type="evidence" value="ECO:0007669"/>
    <property type="project" value="InterPro"/>
</dbReference>
<dbReference type="SUPFAM" id="SSF81383">
    <property type="entry name" value="F-box domain"/>
    <property type="match status" value="1"/>
</dbReference>
<organism evidence="3 4">
    <name type="scientific">Aphanomyces stellatus</name>
    <dbReference type="NCBI Taxonomy" id="120398"/>
    <lineage>
        <taxon>Eukaryota</taxon>
        <taxon>Sar</taxon>
        <taxon>Stramenopiles</taxon>
        <taxon>Oomycota</taxon>
        <taxon>Saprolegniomycetes</taxon>
        <taxon>Saprolegniales</taxon>
        <taxon>Verrucalvaceae</taxon>
        <taxon>Aphanomyces</taxon>
    </lineage>
</organism>
<dbReference type="GO" id="GO:0051959">
    <property type="term" value="F:dynein light intermediate chain binding"/>
    <property type="evidence" value="ECO:0007669"/>
    <property type="project" value="InterPro"/>
</dbReference>
<keyword evidence="4" id="KW-1185">Reference proteome</keyword>
<dbReference type="InterPro" id="IPR026983">
    <property type="entry name" value="DHC"/>
</dbReference>
<evidence type="ECO:0000313" key="3">
    <source>
        <dbReference type="EMBL" id="VFT80344.1"/>
    </source>
</evidence>
<evidence type="ECO:0000313" key="4">
    <source>
        <dbReference type="Proteomes" id="UP000332933"/>
    </source>
</evidence>
<dbReference type="InterPro" id="IPR013594">
    <property type="entry name" value="Dynein_heavy_tail"/>
</dbReference>
<accession>A0A485KED9</accession>
<evidence type="ECO:0000313" key="2">
    <source>
        <dbReference type="EMBL" id="KAF0715801.1"/>
    </source>
</evidence>
<sequence length="408" mass="46776">MEIAVVASIEQYGTVHDLMQLENVCHEWRRWCSNRRPWQVRFRREFPDEYAFLAGETEDIASAQEWRLLFIQQSTSFASGFLLGSALPQQHRETAADDAAGEASLRRWVFVTRQAINSMSRTMSDVLAHTTPELLPLEEAKYWQRAVDQSKALQDMESLGGRGELGAKLQEQVLTIKKLHHQAQWNAKYFKVLEKPFQELLVSDMKQITYIVPAMIKTLKMMWSSSKYYKDCFKMGGLLSRIATALCARVCASISITSLLQGDDFQATIDVVESAGTMLARWHDVYDTTSTTWGPFDVFTLFHRVDYVAQRCSECRSALVLLRQIRVDMVRVPILPHDPDLIEIDRVQDHPDQIDAFEGMLAAMDRDLHTHLAGVNMFEEEHAGRWRAGLDVLRRHSDDLLRFVHGLA</sequence>
<dbReference type="Pfam" id="PF08385">
    <property type="entry name" value="DHC_N1"/>
    <property type="match status" value="1"/>
</dbReference>
<dbReference type="GO" id="GO:0030286">
    <property type="term" value="C:dynein complex"/>
    <property type="evidence" value="ECO:0007669"/>
    <property type="project" value="InterPro"/>
</dbReference>
<name>A0A485KED9_9STRA</name>
<gene>
    <name evidence="3" type="primary">Aste57867_3170</name>
    <name evidence="2" type="ORF">As57867_003161</name>
    <name evidence="3" type="ORF">ASTE57867_3170</name>
</gene>
<dbReference type="AlphaFoldDB" id="A0A485KED9"/>
<feature type="domain" description="Dynein heavy chain tail" evidence="1">
    <location>
        <begin position="167"/>
        <end position="315"/>
    </location>
</feature>
<dbReference type="PANTHER" id="PTHR22878">
    <property type="entry name" value="DYNEIN HEAVY CHAIN 6, AXONEMAL-LIKE-RELATED"/>
    <property type="match status" value="1"/>
</dbReference>
<reference evidence="2" key="2">
    <citation type="submission" date="2019-06" db="EMBL/GenBank/DDBJ databases">
        <title>Genomics analysis of Aphanomyces spp. identifies a new class of oomycete effector associated with host adaptation.</title>
        <authorList>
            <person name="Gaulin E."/>
        </authorList>
    </citation>
    <scope>NUCLEOTIDE SEQUENCE</scope>
    <source>
        <strain evidence="2">CBS 578.67</strain>
    </source>
</reference>
<evidence type="ECO:0000259" key="1">
    <source>
        <dbReference type="Pfam" id="PF08385"/>
    </source>
</evidence>
<dbReference type="GO" id="GO:0007018">
    <property type="term" value="P:microtubule-based movement"/>
    <property type="evidence" value="ECO:0007669"/>
    <property type="project" value="InterPro"/>
</dbReference>
<protein>
    <submittedName>
        <fullName evidence="3">Aste57867_3170 protein</fullName>
    </submittedName>
</protein>
<dbReference type="EMBL" id="VJMH01000516">
    <property type="protein sequence ID" value="KAF0715801.1"/>
    <property type="molecule type" value="Genomic_DNA"/>
</dbReference>
<reference evidence="3 4" key="1">
    <citation type="submission" date="2019-03" db="EMBL/GenBank/DDBJ databases">
        <authorList>
            <person name="Gaulin E."/>
            <person name="Dumas B."/>
        </authorList>
    </citation>
    <scope>NUCLEOTIDE SEQUENCE [LARGE SCALE GENOMIC DNA]</scope>
    <source>
        <strain evidence="3">CBS 568.67</strain>
    </source>
</reference>
<dbReference type="InterPro" id="IPR036047">
    <property type="entry name" value="F-box-like_dom_sf"/>
</dbReference>
<proteinExistence type="predicted"/>
<dbReference type="Proteomes" id="UP000332933">
    <property type="component" value="Unassembled WGS sequence"/>
</dbReference>
<dbReference type="EMBL" id="CAADRA010000516">
    <property type="protein sequence ID" value="VFT80344.1"/>
    <property type="molecule type" value="Genomic_DNA"/>
</dbReference>